<feature type="region of interest" description="Disordered" evidence="1">
    <location>
        <begin position="1"/>
        <end position="33"/>
    </location>
</feature>
<dbReference type="EMBL" id="CAJOBA010095723">
    <property type="protein sequence ID" value="CAF4502398.1"/>
    <property type="molecule type" value="Genomic_DNA"/>
</dbReference>
<sequence length="73" mass="7863">EPTKQEYDENEKQSKSTQPDTADHVTDDQSTNYSASSVQGNMILGVTTRAQAAQQTFSNGSTTTQNVNAAPQL</sequence>
<organism evidence="2 3">
    <name type="scientific">Didymodactylos carnosus</name>
    <dbReference type="NCBI Taxonomy" id="1234261"/>
    <lineage>
        <taxon>Eukaryota</taxon>
        <taxon>Metazoa</taxon>
        <taxon>Spiralia</taxon>
        <taxon>Gnathifera</taxon>
        <taxon>Rotifera</taxon>
        <taxon>Eurotatoria</taxon>
        <taxon>Bdelloidea</taxon>
        <taxon>Philodinida</taxon>
        <taxon>Philodinidae</taxon>
        <taxon>Didymodactylos</taxon>
    </lineage>
</organism>
<evidence type="ECO:0000313" key="3">
    <source>
        <dbReference type="Proteomes" id="UP000682733"/>
    </source>
</evidence>
<gene>
    <name evidence="2" type="ORF">TMI583_LOCUS48007</name>
</gene>
<dbReference type="AlphaFoldDB" id="A0A8S2XJL3"/>
<name>A0A8S2XJL3_9BILA</name>
<evidence type="ECO:0000313" key="2">
    <source>
        <dbReference type="EMBL" id="CAF4502398.1"/>
    </source>
</evidence>
<evidence type="ECO:0000256" key="1">
    <source>
        <dbReference type="SAM" id="MobiDB-lite"/>
    </source>
</evidence>
<accession>A0A8S2XJL3</accession>
<feature type="non-terminal residue" evidence="2">
    <location>
        <position position="73"/>
    </location>
</feature>
<feature type="compositionally biased region" description="Basic and acidic residues" evidence="1">
    <location>
        <begin position="1"/>
        <end position="14"/>
    </location>
</feature>
<feature type="non-terminal residue" evidence="2">
    <location>
        <position position="1"/>
    </location>
</feature>
<comment type="caution">
    <text evidence="2">The sequence shown here is derived from an EMBL/GenBank/DDBJ whole genome shotgun (WGS) entry which is preliminary data.</text>
</comment>
<reference evidence="2" key="1">
    <citation type="submission" date="2021-02" db="EMBL/GenBank/DDBJ databases">
        <authorList>
            <person name="Nowell W R."/>
        </authorList>
    </citation>
    <scope>NUCLEOTIDE SEQUENCE</scope>
</reference>
<proteinExistence type="predicted"/>
<dbReference type="Proteomes" id="UP000682733">
    <property type="component" value="Unassembled WGS sequence"/>
</dbReference>
<protein>
    <submittedName>
        <fullName evidence="2">Uncharacterized protein</fullName>
    </submittedName>
</protein>